<dbReference type="Pfam" id="PF23247">
    <property type="entry name" value="LRR_RPS2"/>
    <property type="match status" value="8"/>
</dbReference>
<evidence type="ECO:0008006" key="10">
    <source>
        <dbReference type="Google" id="ProtNLM"/>
    </source>
</evidence>
<feature type="domain" description="Disease resistance protein At4g27190-like leucine-rich repeats" evidence="7">
    <location>
        <begin position="980"/>
        <end position="1117"/>
    </location>
</feature>
<comment type="similarity">
    <text evidence="1">Belongs to the disease resistance NB-LRR family.</text>
</comment>
<dbReference type="Pfam" id="PF00931">
    <property type="entry name" value="NB-ARC"/>
    <property type="match status" value="1"/>
</dbReference>
<feature type="domain" description="Disease resistance protein At4g27190-like leucine-rich repeats" evidence="7">
    <location>
        <begin position="1196"/>
        <end position="1336"/>
    </location>
</feature>
<name>A0ABD3JQJ8_EUCGL</name>
<dbReference type="EMBL" id="JBJKBG010000007">
    <property type="protein sequence ID" value="KAL3729905.1"/>
    <property type="molecule type" value="Genomic_DNA"/>
</dbReference>
<dbReference type="Gene3D" id="1.10.8.430">
    <property type="entry name" value="Helical domain of apoptotic protease-activating factors"/>
    <property type="match status" value="1"/>
</dbReference>
<keyword evidence="5" id="KW-0175">Coiled coil</keyword>
<dbReference type="Gene3D" id="3.80.10.10">
    <property type="entry name" value="Ribonuclease Inhibitor"/>
    <property type="match status" value="7"/>
</dbReference>
<evidence type="ECO:0000256" key="2">
    <source>
        <dbReference type="ARBA" id="ARBA00022741"/>
    </source>
</evidence>
<dbReference type="InterPro" id="IPR057135">
    <property type="entry name" value="At4g27190-like_LRR"/>
</dbReference>
<dbReference type="SUPFAM" id="SSF52058">
    <property type="entry name" value="L domain-like"/>
    <property type="match status" value="2"/>
</dbReference>
<evidence type="ECO:0000256" key="3">
    <source>
        <dbReference type="ARBA" id="ARBA00022821"/>
    </source>
</evidence>
<feature type="domain" description="Disease resistance protein At4g27190-like leucine-rich repeats" evidence="7">
    <location>
        <begin position="1915"/>
        <end position="1981"/>
    </location>
</feature>
<feature type="domain" description="Disease resistance protein At4g27190-like leucine-rich repeats" evidence="7">
    <location>
        <begin position="1682"/>
        <end position="1828"/>
    </location>
</feature>
<dbReference type="InterPro" id="IPR002182">
    <property type="entry name" value="NB-ARC"/>
</dbReference>
<feature type="domain" description="Disease resistance protein At4g27190-like leucine-rich repeats" evidence="7">
    <location>
        <begin position="2210"/>
        <end position="2312"/>
    </location>
</feature>
<feature type="coiled-coil region" evidence="5">
    <location>
        <begin position="35"/>
        <end position="94"/>
    </location>
</feature>
<dbReference type="Proteomes" id="UP001634007">
    <property type="component" value="Unassembled WGS sequence"/>
</dbReference>
<gene>
    <name evidence="8" type="ORF">ACJRO7_026974</name>
</gene>
<dbReference type="GO" id="GO:0005524">
    <property type="term" value="F:ATP binding"/>
    <property type="evidence" value="ECO:0007669"/>
    <property type="project" value="UniProtKB-KW"/>
</dbReference>
<dbReference type="InterPro" id="IPR027417">
    <property type="entry name" value="P-loop_NTPase"/>
</dbReference>
<keyword evidence="3" id="KW-0611">Plant defense</keyword>
<evidence type="ECO:0000313" key="9">
    <source>
        <dbReference type="Proteomes" id="UP001634007"/>
    </source>
</evidence>
<evidence type="ECO:0000256" key="1">
    <source>
        <dbReference type="ARBA" id="ARBA00008894"/>
    </source>
</evidence>
<keyword evidence="9" id="KW-1185">Reference proteome</keyword>
<evidence type="ECO:0000313" key="8">
    <source>
        <dbReference type="EMBL" id="KAL3729905.1"/>
    </source>
</evidence>
<organism evidence="8 9">
    <name type="scientific">Eucalyptus globulus</name>
    <name type="common">Tasmanian blue gum</name>
    <dbReference type="NCBI Taxonomy" id="34317"/>
    <lineage>
        <taxon>Eukaryota</taxon>
        <taxon>Viridiplantae</taxon>
        <taxon>Streptophyta</taxon>
        <taxon>Embryophyta</taxon>
        <taxon>Tracheophyta</taxon>
        <taxon>Spermatophyta</taxon>
        <taxon>Magnoliopsida</taxon>
        <taxon>eudicotyledons</taxon>
        <taxon>Gunneridae</taxon>
        <taxon>Pentapetalae</taxon>
        <taxon>rosids</taxon>
        <taxon>malvids</taxon>
        <taxon>Myrtales</taxon>
        <taxon>Myrtaceae</taxon>
        <taxon>Myrtoideae</taxon>
        <taxon>Eucalypteae</taxon>
        <taxon>Eucalyptus</taxon>
    </lineage>
</organism>
<feature type="domain" description="Disease resistance protein At4g27190-like leucine-rich repeats" evidence="7">
    <location>
        <begin position="2080"/>
        <end position="2209"/>
    </location>
</feature>
<dbReference type="SUPFAM" id="SSF52540">
    <property type="entry name" value="P-loop containing nucleoside triphosphate hydrolases"/>
    <property type="match status" value="1"/>
</dbReference>
<proteinExistence type="inferred from homology"/>
<reference evidence="8 9" key="1">
    <citation type="submission" date="2024-11" db="EMBL/GenBank/DDBJ databases">
        <title>Chromosome-level genome assembly of Eucalyptus globulus Labill. provides insights into its genome evolution.</title>
        <authorList>
            <person name="Li X."/>
        </authorList>
    </citation>
    <scope>NUCLEOTIDE SEQUENCE [LARGE SCALE GENOMIC DNA]</scope>
    <source>
        <strain evidence="8">CL2024</strain>
        <tissue evidence="8">Fresh tender leaves</tissue>
    </source>
</reference>
<dbReference type="PANTHER" id="PTHR33463">
    <property type="entry name" value="NB-ARC DOMAIN-CONTAINING PROTEIN-RELATED"/>
    <property type="match status" value="1"/>
</dbReference>
<dbReference type="PANTHER" id="PTHR33463:SF203">
    <property type="entry name" value="AAA+ ATPASE DOMAIN-CONTAINING PROTEIN"/>
    <property type="match status" value="1"/>
</dbReference>
<evidence type="ECO:0000259" key="6">
    <source>
        <dbReference type="Pfam" id="PF00931"/>
    </source>
</evidence>
<feature type="domain" description="Disease resistance protein At4g27190-like leucine-rich repeats" evidence="7">
    <location>
        <begin position="1530"/>
        <end position="1634"/>
    </location>
</feature>
<feature type="domain" description="Disease resistance protein At4g27190-like leucine-rich repeats" evidence="7">
    <location>
        <begin position="766"/>
        <end position="903"/>
    </location>
</feature>
<keyword evidence="2" id="KW-0547">Nucleotide-binding</keyword>
<keyword evidence="4" id="KW-0067">ATP-binding</keyword>
<evidence type="ECO:0000259" key="7">
    <source>
        <dbReference type="Pfam" id="PF23247"/>
    </source>
</evidence>
<dbReference type="InterPro" id="IPR042197">
    <property type="entry name" value="Apaf_helical"/>
</dbReference>
<evidence type="ECO:0000256" key="4">
    <source>
        <dbReference type="ARBA" id="ARBA00022840"/>
    </source>
</evidence>
<dbReference type="InterPro" id="IPR050905">
    <property type="entry name" value="Plant_NBS-LRR"/>
</dbReference>
<dbReference type="InterPro" id="IPR032675">
    <property type="entry name" value="LRR_dom_sf"/>
</dbReference>
<feature type="domain" description="NB-ARC" evidence="6">
    <location>
        <begin position="194"/>
        <end position="365"/>
    </location>
</feature>
<dbReference type="Gene3D" id="3.40.50.300">
    <property type="entry name" value="P-loop containing nucleotide triphosphate hydrolases"/>
    <property type="match status" value="1"/>
</dbReference>
<comment type="caution">
    <text evidence="8">The sequence shown here is derived from an EMBL/GenBank/DDBJ whole genome shotgun (WGS) entry which is preliminary data.</text>
</comment>
<dbReference type="SUPFAM" id="SSF52047">
    <property type="entry name" value="RNI-like"/>
    <property type="match status" value="4"/>
</dbReference>
<sequence>MSIDPVISIVWDVSKSVVAPIKRQFGYVIYSKRHAQDLQKEVEELADEVDRVHNVAEEARNNLRNVYSRVTEWHASAEKALKEARDLLGDFQEASKTCCYETLPDPKCRYQFSRKAKDRIEVIQGLTQKCSGFKELNDISFSNPAPGNVAALTPAKKEGKNIVQLATVTASTSFASTAKKVRDNCVFESRASIMRDIMDALADDSNRVVGVHGMGGVGKSTLLADVERTIMEKKSFDWVTKADVSENPDITKIQGEIADALDLTEIKNKETTSGRAKLLLGRLENEERKKKKVLIILDNLWKGLDLKSVGIPCGHDNKVIGCKLLLTSRFQDVLRREMGCDKDFRLEELKDEEAKRLFERTVGDKVHDDLFKSLVDEAVHKCAGLPFLIIAMANIFKDADFPEWKDVLRQIEKSTNRGISERINEMLQLSYDRFKGEDGKEVKLLLRLCVVYGVPKPSLENLVRYSVGSRLFGEDNSMEEVRDRMTSLVRTLKASSLLLKDDEDVDGFKIHDLVRGFVASVTSRDDPLLVLKDNDKSVIELPKDKLKSCTAVCFPYVNMKELPEELDCPEMRIFLLFTKNESRNVPNSYFNSMKKLMVLHLSHVCLSNSPSPFQFLENLHTLCLDGCSLDDVAMIGELKGLHILSFMNSKIRRLPKEIGQLVELRLLDLNHCSRLEIIEPGVLGSLMKLEELYMENSFDRWNVVEQTLPTNAKLIELNNLKNLYTLHVSILDPSRLPEDLNVEKLTKYKIQIGDAWKWPKHKGSSTLQVKLDPISNILQKKFMQTFLGKTNDLFLDGSNGIEQSICKLSQEGFPKLKHLHVENSPSIHYVLQSPSHTDFKTLESLLLKNLINLEKICNYSISSKSFNALKVIRVESCDKMEILFPLSLLRELPQLEEVRAVKCDLVQEIVEVDDCGKVELCNLHVLELRDLPNTKNFFTTGTAPSSNTSNDQVGTQVAFFNLQQVLIPFLESLTMAGLPNLEDLWTDESPLELSNLQFLKLSSCKSLSKVINSRSLIKLHKLHTLRVQDCISMQEIFHLDGLGAGANIETLSELNTIDINQLPSLRRIWNKNPCGIVRFHNLKKLDVWHCDNLRFLFFPSMVQSLAQLRELCVWYCKNMEAIIMEEEGLRIETSKTLVFPMLTKLNLRMLKSLTCFSHRKCTPKARDEDRVKSCSIVLFNQEVVFPSLEALCINGMDNIEIIWDTQVAAESFHKLKSLEVGGCHKLANIIPSSILGWLRSLESLFVQSCDSLEDVVELQPLNHLDGHPIARLPLQKLKLRGLPKLKCIWDKKILNQVKFQCLRSVIVFGCSNLTSLFPPSVAIHLTQLEELEIAKCSIVELIEKEGLVPRDVFPRLTSFKLKHLTELKCIYTRRHALHWPALKTLEVHGCSKVEILASQPENVMPLHKKPLFLIEKGAFPNLQELKLDLSGQMEIWHGHFHDGEFFCKLRALELHHFSKEFAISTCRFVQRLANLEKLVVCKSYQEELSISIETITGPSHELEVVLPFSFQHLRTLEVSYCDGLSPYVILPFPRFFQHLKTLDMSYCDGLSNMFTPTIAENLVELTKLRINHCKMLTEVIRGEGGEKGLVVALNKLNHMELDGLTELRCFSSTGYTLKFPLLESVIISGCPHMKFFSKGPIEVPKLERVQVSTEAHFWKGNLDITIQNMFEDMATVAGVKLLELSEFPELIGKWHSKLNPIKLSWQLNSLMVDKCPSFINAIPSRLMFLLHNLERLQVCDCESLEEIFDLKGLVGVGSTRVLPNLQNLDLVNLPKLRRLWNNNLQGMLRFNMICGLTLYNCSNLRHAFTPSMAWCLANLYEMEIKECGQMEGVIAEDEGQGSTVEKITFPNLYLVKLECLPNLTNFLSGKNHTLDCPKMNYLTITRCSKMRSLTWQFLVEIDHCTPSLFTPQVQFPQLMSMVLSHMDNLIKIWTDSPQDTLTFEHLWEVNVENCKSLENLFPHWVATSLTQLQKLRVEACGIKQIVTSGDDISHVTTTQFLFPQLTYLVFHDMPQLKGFCPNLHTLKWQFLEKLRVTHCDKLNMLSFVASMNKWAQRDNRHDLSDHEAHLSFEKGIPTLERLLLVDKDIHTIQSGKFSNDFFCKPKALTSACFHNEDAIFPPIFLLQRFKNLQSLEVLCSSFEDIFLDEELVDEGKNLVLDNLKELKLSKLHNLKHVWREGYLVAKILQSISIFKVWDCPSLTTLFPVATSFQNLTELVVKNSSGLVHLVTVSAITNLMHLTDMTIIGCERMKEVVANDENGERKVISLGKLKRLTLQHLPSLECFSSTTSCIFKFPSMYSIEVEECLKMKIFCKSTISTPTLQWMTLFKYKWQGNWEGDLNTTIQKLTT</sequence>
<protein>
    <recommendedName>
        <fullName evidence="10">AAA+ ATPase domain-containing protein</fullName>
    </recommendedName>
</protein>
<accession>A0ABD3JQJ8</accession>
<dbReference type="GO" id="GO:0006952">
    <property type="term" value="P:defense response"/>
    <property type="evidence" value="ECO:0007669"/>
    <property type="project" value="UniProtKB-KW"/>
</dbReference>
<dbReference type="PRINTS" id="PR00364">
    <property type="entry name" value="DISEASERSIST"/>
</dbReference>
<evidence type="ECO:0000256" key="5">
    <source>
        <dbReference type="SAM" id="Coils"/>
    </source>
</evidence>